<dbReference type="PROSITE" id="PS00878">
    <property type="entry name" value="ODR_DC_2_1"/>
    <property type="match status" value="1"/>
</dbReference>
<evidence type="ECO:0000256" key="9">
    <source>
        <dbReference type="SAM" id="MobiDB-lite"/>
    </source>
</evidence>
<evidence type="ECO:0000256" key="8">
    <source>
        <dbReference type="ARBA" id="ARBA00049127"/>
    </source>
</evidence>
<dbReference type="Proteomes" id="UP000186601">
    <property type="component" value="Unassembled WGS sequence"/>
</dbReference>
<dbReference type="SUPFAM" id="SSF51419">
    <property type="entry name" value="PLP-binding barrel"/>
    <property type="match status" value="1"/>
</dbReference>
<dbReference type="AlphaFoldDB" id="A0A2R6RVH9"/>
<keyword evidence="12" id="KW-1185">Reference proteome</keyword>
<dbReference type="InterPro" id="IPR002433">
    <property type="entry name" value="Orn_de-COase"/>
</dbReference>
<dbReference type="STRING" id="98765.A0A2R6RVH9"/>
<reference evidence="11 12" key="1">
    <citation type="submission" date="2018-02" db="EMBL/GenBank/DDBJ databases">
        <title>Genome sequence of the basidiomycete white-rot fungus Phlebia centrifuga.</title>
        <authorList>
            <person name="Granchi Z."/>
            <person name="Peng M."/>
            <person name="de Vries R.P."/>
            <person name="Hilden K."/>
            <person name="Makela M.R."/>
            <person name="Grigoriev I."/>
            <person name="Riley R."/>
        </authorList>
    </citation>
    <scope>NUCLEOTIDE SEQUENCE [LARGE SCALE GENOMIC DNA]</scope>
    <source>
        <strain evidence="11 12">FBCC195</strain>
    </source>
</reference>
<dbReference type="GO" id="GO:0033387">
    <property type="term" value="P:putrescine biosynthetic process from arginine, via ornithine"/>
    <property type="evidence" value="ECO:0007669"/>
    <property type="project" value="TreeGrafter"/>
</dbReference>
<dbReference type="CDD" id="cd00622">
    <property type="entry name" value="PLPDE_III_ODC"/>
    <property type="match status" value="1"/>
</dbReference>
<evidence type="ECO:0000313" key="12">
    <source>
        <dbReference type="Proteomes" id="UP000186601"/>
    </source>
</evidence>
<evidence type="ECO:0000256" key="1">
    <source>
        <dbReference type="ARBA" id="ARBA00001933"/>
    </source>
</evidence>
<comment type="cofactor">
    <cofactor evidence="1">
        <name>pyridoxal 5'-phosphate</name>
        <dbReference type="ChEBI" id="CHEBI:597326"/>
    </cofactor>
</comment>
<gene>
    <name evidence="11" type="ORF">PHLCEN_2v1929</name>
</gene>
<evidence type="ECO:0000256" key="7">
    <source>
        <dbReference type="ARBA" id="ARBA00046672"/>
    </source>
</evidence>
<evidence type="ECO:0000256" key="2">
    <source>
        <dbReference type="ARBA" id="ARBA00008872"/>
    </source>
</evidence>
<organism evidence="11 12">
    <name type="scientific">Hermanssonia centrifuga</name>
    <dbReference type="NCBI Taxonomy" id="98765"/>
    <lineage>
        <taxon>Eukaryota</taxon>
        <taxon>Fungi</taxon>
        <taxon>Dikarya</taxon>
        <taxon>Basidiomycota</taxon>
        <taxon>Agaricomycotina</taxon>
        <taxon>Agaricomycetes</taxon>
        <taxon>Polyporales</taxon>
        <taxon>Meruliaceae</taxon>
        <taxon>Hermanssonia</taxon>
    </lineage>
</organism>
<feature type="region of interest" description="Disordered" evidence="9">
    <location>
        <begin position="361"/>
        <end position="380"/>
    </location>
</feature>
<evidence type="ECO:0000256" key="3">
    <source>
        <dbReference type="ARBA" id="ARBA00022898"/>
    </source>
</evidence>
<comment type="pathway">
    <text evidence="5">Amine and polyamine biosynthesis; putrescine biosynthesis via L-ornithine pathway; putrescine from L-ornithine: step 1/1.</text>
</comment>
<evidence type="ECO:0000256" key="4">
    <source>
        <dbReference type="ARBA" id="ARBA00023239"/>
    </source>
</evidence>
<accession>A0A2R6RVH9</accession>
<dbReference type="EC" id="4.1.1.17" evidence="6"/>
<name>A0A2R6RVH9_9APHY</name>
<dbReference type="PANTHER" id="PTHR11482">
    <property type="entry name" value="ARGININE/DIAMINOPIMELATE/ORNITHINE DECARBOXYLASE"/>
    <property type="match status" value="1"/>
</dbReference>
<dbReference type="GO" id="GO:0005737">
    <property type="term" value="C:cytoplasm"/>
    <property type="evidence" value="ECO:0007669"/>
    <property type="project" value="TreeGrafter"/>
</dbReference>
<dbReference type="InterPro" id="IPR029066">
    <property type="entry name" value="PLP-binding_barrel"/>
</dbReference>
<dbReference type="Gene3D" id="3.20.20.10">
    <property type="entry name" value="Alanine racemase"/>
    <property type="match status" value="1"/>
</dbReference>
<dbReference type="Pfam" id="PF02784">
    <property type="entry name" value="Orn_Arg_deC_N"/>
    <property type="match status" value="1"/>
</dbReference>
<dbReference type="InterPro" id="IPR000183">
    <property type="entry name" value="Orn/DAP/Arg_de-COase"/>
</dbReference>
<dbReference type="OrthoDB" id="5034579at2759"/>
<keyword evidence="4" id="KW-0456">Lyase</keyword>
<feature type="domain" description="Orn/DAP/Arg decarboxylase 2 N-terminal" evidence="10">
    <location>
        <begin position="117"/>
        <end position="343"/>
    </location>
</feature>
<comment type="subunit">
    <text evidence="7">Homodimer. Only the dimer is catalytically active, as the active sites are constructed of residues from both monomers.</text>
</comment>
<comment type="catalytic activity">
    <reaction evidence="8">
        <text>L-ornithine + H(+) = putrescine + CO2</text>
        <dbReference type="Rhea" id="RHEA:22964"/>
        <dbReference type="ChEBI" id="CHEBI:15378"/>
        <dbReference type="ChEBI" id="CHEBI:16526"/>
        <dbReference type="ChEBI" id="CHEBI:46911"/>
        <dbReference type="ChEBI" id="CHEBI:326268"/>
        <dbReference type="EC" id="4.1.1.17"/>
    </reaction>
</comment>
<evidence type="ECO:0000313" key="11">
    <source>
        <dbReference type="EMBL" id="PSS34025.1"/>
    </source>
</evidence>
<comment type="caution">
    <text evidence="11">The sequence shown here is derived from an EMBL/GenBank/DDBJ whole genome shotgun (WGS) entry which is preliminary data.</text>
</comment>
<dbReference type="PRINTS" id="PR01182">
    <property type="entry name" value="ORNDCRBXLASE"/>
</dbReference>
<comment type="similarity">
    <text evidence="2">Belongs to the Orn/Lys/Arg decarboxylase class-II family.</text>
</comment>
<dbReference type="FunFam" id="3.20.20.10:FF:000005">
    <property type="entry name" value="Ornithine decarboxylase"/>
    <property type="match status" value="1"/>
</dbReference>
<dbReference type="InterPro" id="IPR022653">
    <property type="entry name" value="De-COase2_pyr-phos_BS"/>
</dbReference>
<evidence type="ECO:0000259" key="10">
    <source>
        <dbReference type="Pfam" id="PF02784"/>
    </source>
</evidence>
<dbReference type="EMBL" id="MLYV02000162">
    <property type="protein sequence ID" value="PSS34025.1"/>
    <property type="molecule type" value="Genomic_DNA"/>
</dbReference>
<dbReference type="InterPro" id="IPR022644">
    <property type="entry name" value="De-COase2_N"/>
</dbReference>
<protein>
    <recommendedName>
        <fullName evidence="6">ornithine decarboxylase</fullName>
        <ecNumber evidence="6">4.1.1.17</ecNumber>
    </recommendedName>
</protein>
<evidence type="ECO:0000256" key="6">
    <source>
        <dbReference type="ARBA" id="ARBA00034138"/>
    </source>
</evidence>
<sequence length="380" mass="41474">MSQVEVLTAHGPVQFENELISCSPLSTSSHPSSDQNLTNALINRLLSAPQHFLRAADAVSAAAGHDEIIIPGLPPLHHGHPDIHLRNGVIRATQLSVDGEPDAEKAFFVADLSYTLQQHLKWKKFLPEIHPFYAVKCNPDPYILRLLAALGTGFDCASNGEISQVLSLGVDPSRVIFANPCKATSFVRQSAKSGVDMMTFDNTDELYKISRAHPNAKLIVRILTDDSKSLCRLGLKFGAPLVTVPFLLMKAKELNLDVIGVSFHVGSGCYDSAAYADAIRRARSAFDMGKEAGYEFTLLDVGGGFEDAMFEMAASILMESINTYFPVRDNLRIIAEPGRYYVAKAFSLAVNIIARRAPPSIEGDSQDIEADPEQPKVMCK</sequence>
<dbReference type="GO" id="GO:0004586">
    <property type="term" value="F:ornithine decarboxylase activity"/>
    <property type="evidence" value="ECO:0007669"/>
    <property type="project" value="UniProtKB-EC"/>
</dbReference>
<dbReference type="PRINTS" id="PR01179">
    <property type="entry name" value="ODADCRBXLASE"/>
</dbReference>
<proteinExistence type="inferred from homology"/>
<keyword evidence="3" id="KW-0663">Pyridoxal phosphate</keyword>
<dbReference type="PANTHER" id="PTHR11482:SF6">
    <property type="entry name" value="ORNITHINE DECARBOXYLASE 1-RELATED"/>
    <property type="match status" value="1"/>
</dbReference>
<evidence type="ECO:0000256" key="5">
    <source>
        <dbReference type="ARBA" id="ARBA00034115"/>
    </source>
</evidence>